<evidence type="ECO:0000313" key="1">
    <source>
        <dbReference type="EMBL" id="KAI9907068.1"/>
    </source>
</evidence>
<protein>
    <submittedName>
        <fullName evidence="1">Uncharacterized protein</fullName>
    </submittedName>
</protein>
<gene>
    <name evidence="1" type="ORF">PsorP6_003053</name>
</gene>
<proteinExistence type="predicted"/>
<reference evidence="1 2" key="1">
    <citation type="journal article" date="2022" name="bioRxiv">
        <title>The genome of the oomycete Peronosclerospora sorghi, a cosmopolitan pathogen of maize and sorghum, is inflated with dispersed pseudogenes.</title>
        <authorList>
            <person name="Fletcher K."/>
            <person name="Martin F."/>
            <person name="Isakeit T."/>
            <person name="Cavanaugh K."/>
            <person name="Magill C."/>
            <person name="Michelmore R."/>
        </authorList>
    </citation>
    <scope>NUCLEOTIDE SEQUENCE [LARGE SCALE GENOMIC DNA]</scope>
    <source>
        <strain evidence="1">P6</strain>
    </source>
</reference>
<dbReference type="EMBL" id="CM047587">
    <property type="protein sequence ID" value="KAI9907068.1"/>
    <property type="molecule type" value="Genomic_DNA"/>
</dbReference>
<keyword evidence="2" id="KW-1185">Reference proteome</keyword>
<comment type="caution">
    <text evidence="1">The sequence shown here is derived from an EMBL/GenBank/DDBJ whole genome shotgun (WGS) entry which is preliminary data.</text>
</comment>
<evidence type="ECO:0000313" key="2">
    <source>
        <dbReference type="Proteomes" id="UP001163321"/>
    </source>
</evidence>
<sequence>MTPQRNESPQWIIYVRSTFASSCLFFTFRSTKHSACVVAVDTPLEACTLKCPCSKLQDLARASSTQNVTTCRRLETLLVMRKRLVIAIFHSNNEFPGIRQLQQLQNVTVIIHPTIDSLCEQLHEVDHQERTQGYELPSSHAVVPILPLFFRTALSQSFRFKNFTAKQVPVLRLNVMHWRRMLPWISESTAQDIETHLK</sequence>
<accession>A0ACC0VMW7</accession>
<organism evidence="1 2">
    <name type="scientific">Peronosclerospora sorghi</name>
    <dbReference type="NCBI Taxonomy" id="230839"/>
    <lineage>
        <taxon>Eukaryota</taxon>
        <taxon>Sar</taxon>
        <taxon>Stramenopiles</taxon>
        <taxon>Oomycota</taxon>
        <taxon>Peronosporomycetes</taxon>
        <taxon>Peronosporales</taxon>
        <taxon>Peronosporaceae</taxon>
        <taxon>Peronosclerospora</taxon>
    </lineage>
</organism>
<name>A0ACC0VMW7_9STRA</name>
<dbReference type="Proteomes" id="UP001163321">
    <property type="component" value="Chromosome 8"/>
</dbReference>